<proteinExistence type="predicted"/>
<protein>
    <recommendedName>
        <fullName evidence="4">Secreted protein</fullName>
    </recommendedName>
</protein>
<reference evidence="2 3" key="1">
    <citation type="journal article" date="2015" name="Stand. Genomic Sci.">
        <title>Genomic Encyclopedia of Bacterial and Archaeal Type Strains, Phase III: the genomes of soil and plant-associated and newly described type strains.</title>
        <authorList>
            <person name="Whitman W.B."/>
            <person name="Woyke T."/>
            <person name="Klenk H.P."/>
            <person name="Zhou Y."/>
            <person name="Lilburn T.G."/>
            <person name="Beck B.J."/>
            <person name="De Vos P."/>
            <person name="Vandamme P."/>
            <person name="Eisen J.A."/>
            <person name="Garrity G."/>
            <person name="Hugenholtz P."/>
            <person name="Kyrpides N.C."/>
        </authorList>
    </citation>
    <scope>NUCLEOTIDE SEQUENCE [LARGE SCALE GENOMIC DNA]</scope>
    <source>
        <strain evidence="2 3">CECT 7306</strain>
    </source>
</reference>
<evidence type="ECO:0000313" key="2">
    <source>
        <dbReference type="EMBL" id="ROP44864.1"/>
    </source>
</evidence>
<dbReference type="EMBL" id="RJKN01000002">
    <property type="protein sequence ID" value="ROP44864.1"/>
    <property type="molecule type" value="Genomic_DNA"/>
</dbReference>
<dbReference type="InParanoid" id="A0A3N1HQS4"/>
<dbReference type="Proteomes" id="UP000276232">
    <property type="component" value="Unassembled WGS sequence"/>
</dbReference>
<dbReference type="AlphaFoldDB" id="A0A3N1HQS4"/>
<evidence type="ECO:0000256" key="1">
    <source>
        <dbReference type="SAM" id="SignalP"/>
    </source>
</evidence>
<gene>
    <name evidence="2" type="ORF">EDC03_0994</name>
</gene>
<evidence type="ECO:0000313" key="3">
    <source>
        <dbReference type="Proteomes" id="UP000276232"/>
    </source>
</evidence>
<accession>A0A3N1HQS4</accession>
<feature type="chain" id="PRO_5039583176" description="Secreted protein" evidence="1">
    <location>
        <begin position="27"/>
        <end position="131"/>
    </location>
</feature>
<keyword evidence="1" id="KW-0732">Signal</keyword>
<organism evidence="2 3">
    <name type="scientific">Pseudokineococcus lusitanus</name>
    <dbReference type="NCBI Taxonomy" id="763993"/>
    <lineage>
        <taxon>Bacteria</taxon>
        <taxon>Bacillati</taxon>
        <taxon>Actinomycetota</taxon>
        <taxon>Actinomycetes</taxon>
        <taxon>Kineosporiales</taxon>
        <taxon>Kineosporiaceae</taxon>
        <taxon>Pseudokineococcus</taxon>
    </lineage>
</organism>
<evidence type="ECO:0008006" key="4">
    <source>
        <dbReference type="Google" id="ProtNLM"/>
    </source>
</evidence>
<sequence length="131" mass="13288">MAPTPSRTVRALALAAVLLAPVASCGASEARAACDRARAEVDAAVAAGEAVAARASEVAAVASRDGVGLDADGRRAHERLLLESALQELPPTAEVAADRDDCWSDEESDEAAQRLVSLAASAARSLPDEPG</sequence>
<name>A0A3N1HQS4_9ACTN</name>
<feature type="signal peptide" evidence="1">
    <location>
        <begin position="1"/>
        <end position="26"/>
    </location>
</feature>
<comment type="caution">
    <text evidence="2">The sequence shown here is derived from an EMBL/GenBank/DDBJ whole genome shotgun (WGS) entry which is preliminary data.</text>
</comment>
<keyword evidence="3" id="KW-1185">Reference proteome</keyword>
<dbReference type="RefSeq" id="WP_123379086.1">
    <property type="nucleotide sequence ID" value="NZ_RJKN01000002.1"/>
</dbReference>